<evidence type="ECO:0000256" key="1">
    <source>
        <dbReference type="SAM" id="MobiDB-lite"/>
    </source>
</evidence>
<sequence>MPISNTIPYGSDKAASSEASDIPTVSDTTDEGQQQDAAPIVTLSRHLIADYNDVNDISRVDSAVDGHQGYVTARFDSEFDSDSEGSDSPLSSLCASSPPPNTDEGPRYVSGILSPDIVPPSREGSQLKSPVAAVERTQPSLWLDLSDMWKEATDAMGGLIQQARSIQFPKSCQQYTYRIPSPRNSDEDGW</sequence>
<dbReference type="EMBL" id="JAAPAO010001695">
    <property type="protein sequence ID" value="KAF4649024.1"/>
    <property type="molecule type" value="Genomic_DNA"/>
</dbReference>
<proteinExistence type="predicted"/>
<feature type="region of interest" description="Disordered" evidence="1">
    <location>
        <begin position="1"/>
        <end position="38"/>
    </location>
</feature>
<dbReference type="OrthoDB" id="10569362at2759"/>
<evidence type="ECO:0000313" key="3">
    <source>
        <dbReference type="Proteomes" id="UP000591131"/>
    </source>
</evidence>
<comment type="caution">
    <text evidence="2">The sequence shown here is derived from an EMBL/GenBank/DDBJ whole genome shotgun (WGS) entry which is preliminary data.</text>
</comment>
<organism evidence="2 3">
    <name type="scientific">Perkinsus chesapeaki</name>
    <name type="common">Clam parasite</name>
    <name type="synonym">Perkinsus andrewsi</name>
    <dbReference type="NCBI Taxonomy" id="330153"/>
    <lineage>
        <taxon>Eukaryota</taxon>
        <taxon>Sar</taxon>
        <taxon>Alveolata</taxon>
        <taxon>Perkinsozoa</taxon>
        <taxon>Perkinsea</taxon>
        <taxon>Perkinsida</taxon>
        <taxon>Perkinsidae</taxon>
        <taxon>Perkinsus</taxon>
    </lineage>
</organism>
<feature type="region of interest" description="Disordered" evidence="1">
    <location>
        <begin position="76"/>
        <end position="132"/>
    </location>
</feature>
<gene>
    <name evidence="2" type="ORF">FOL47_002482</name>
</gene>
<protein>
    <submittedName>
        <fullName evidence="2">Uncharacterized protein</fullName>
    </submittedName>
</protein>
<dbReference type="AlphaFoldDB" id="A0A7J6KQ25"/>
<feature type="compositionally biased region" description="Polar residues" evidence="1">
    <location>
        <begin position="17"/>
        <end position="36"/>
    </location>
</feature>
<evidence type="ECO:0000313" key="2">
    <source>
        <dbReference type="EMBL" id="KAF4649024.1"/>
    </source>
</evidence>
<accession>A0A7J6KQ25</accession>
<dbReference type="Proteomes" id="UP000591131">
    <property type="component" value="Unassembled WGS sequence"/>
</dbReference>
<feature type="compositionally biased region" description="Low complexity" evidence="1">
    <location>
        <begin position="86"/>
        <end position="96"/>
    </location>
</feature>
<keyword evidence="3" id="KW-1185">Reference proteome</keyword>
<feature type="non-terminal residue" evidence="2">
    <location>
        <position position="190"/>
    </location>
</feature>
<reference evidence="2 3" key="1">
    <citation type="submission" date="2020-04" db="EMBL/GenBank/DDBJ databases">
        <title>Perkinsus chesapeaki whole genome sequence.</title>
        <authorList>
            <person name="Bogema D.R."/>
        </authorList>
    </citation>
    <scope>NUCLEOTIDE SEQUENCE [LARGE SCALE GENOMIC DNA]</scope>
    <source>
        <strain evidence="2">ATCC PRA-425</strain>
    </source>
</reference>
<name>A0A7J6KQ25_PERCH</name>